<protein>
    <submittedName>
        <fullName evidence="1">Uncharacterized protein</fullName>
    </submittedName>
</protein>
<gene>
    <name evidence="1" type="ORF">T11_14686</name>
</gene>
<dbReference type="AlphaFoldDB" id="A0A0V1H6D4"/>
<evidence type="ECO:0000313" key="1">
    <source>
        <dbReference type="EMBL" id="KRZ06016.1"/>
    </source>
</evidence>
<dbReference type="STRING" id="268475.A0A0V1H6D4"/>
<sequence>MFTGGALLRQRKSLEQKKGKAFFTCSLHNSFKTPLWYLKNRFCVLKERKKRQKKKNEALVYLEGGWMQLTRCVGCCEFSTRTTHIQSPSSPPPPPPLSSFRLLQHEELSRKNECSPDCPRICLLFDAVVDQVRLIGNLKLSTTFIGACVSNFYSLLKEDSPKTSIDNHNEKLKCSRAAVLYFEIFIFVHDAINRQFKIPIYTNKNSYLFLSQSIIVSSLMTYFCSSREQQHEEVSGKFLSHVNNWLKLTSSAVASSEEKCFSLVMLCIEAFWNVQEIFFSFQRTPAANERGKIRITSAFVIMLRKQPLVSETHGRAALEHAWRGWRRVTLIDRRRHAYVKIFKRTVCSMDRSDESVFICLFSRFSSCLATVTDEWWSSLQSFRC</sequence>
<name>A0A0V1H6D4_9BILA</name>
<evidence type="ECO:0000313" key="2">
    <source>
        <dbReference type="Proteomes" id="UP000055024"/>
    </source>
</evidence>
<dbReference type="Proteomes" id="UP000055024">
    <property type="component" value="Unassembled WGS sequence"/>
</dbReference>
<proteinExistence type="predicted"/>
<dbReference type="EMBL" id="JYDP01000127">
    <property type="protein sequence ID" value="KRZ06016.1"/>
    <property type="molecule type" value="Genomic_DNA"/>
</dbReference>
<organism evidence="1 2">
    <name type="scientific">Trichinella zimbabwensis</name>
    <dbReference type="NCBI Taxonomy" id="268475"/>
    <lineage>
        <taxon>Eukaryota</taxon>
        <taxon>Metazoa</taxon>
        <taxon>Ecdysozoa</taxon>
        <taxon>Nematoda</taxon>
        <taxon>Enoplea</taxon>
        <taxon>Dorylaimia</taxon>
        <taxon>Trichinellida</taxon>
        <taxon>Trichinellidae</taxon>
        <taxon>Trichinella</taxon>
    </lineage>
</organism>
<keyword evidence="2" id="KW-1185">Reference proteome</keyword>
<reference evidence="1 2" key="1">
    <citation type="submission" date="2015-01" db="EMBL/GenBank/DDBJ databases">
        <title>Evolution of Trichinella species and genotypes.</title>
        <authorList>
            <person name="Korhonen P.K."/>
            <person name="Edoardo P."/>
            <person name="Giuseppe L.R."/>
            <person name="Gasser R.B."/>
        </authorList>
    </citation>
    <scope>NUCLEOTIDE SEQUENCE [LARGE SCALE GENOMIC DNA]</scope>
    <source>
        <strain evidence="1">ISS1029</strain>
    </source>
</reference>
<comment type="caution">
    <text evidence="1">The sequence shown here is derived from an EMBL/GenBank/DDBJ whole genome shotgun (WGS) entry which is preliminary data.</text>
</comment>
<accession>A0A0V1H6D4</accession>
<dbReference type="OrthoDB" id="10628958at2759"/>